<evidence type="ECO:0000313" key="1">
    <source>
        <dbReference type="EMBL" id="JAH56562.1"/>
    </source>
</evidence>
<protein>
    <submittedName>
        <fullName evidence="1">Uncharacterized protein</fullName>
    </submittedName>
</protein>
<organism evidence="1">
    <name type="scientific">Anguilla anguilla</name>
    <name type="common">European freshwater eel</name>
    <name type="synonym">Muraena anguilla</name>
    <dbReference type="NCBI Taxonomy" id="7936"/>
    <lineage>
        <taxon>Eukaryota</taxon>
        <taxon>Metazoa</taxon>
        <taxon>Chordata</taxon>
        <taxon>Craniata</taxon>
        <taxon>Vertebrata</taxon>
        <taxon>Euteleostomi</taxon>
        <taxon>Actinopterygii</taxon>
        <taxon>Neopterygii</taxon>
        <taxon>Teleostei</taxon>
        <taxon>Anguilliformes</taxon>
        <taxon>Anguillidae</taxon>
        <taxon>Anguilla</taxon>
    </lineage>
</organism>
<dbReference type="EMBL" id="GBXM01052015">
    <property type="protein sequence ID" value="JAH56562.1"/>
    <property type="molecule type" value="Transcribed_RNA"/>
</dbReference>
<proteinExistence type="predicted"/>
<dbReference type="AlphaFoldDB" id="A0A0E9TSW4"/>
<reference evidence="1" key="2">
    <citation type="journal article" date="2015" name="Fish Shellfish Immunol.">
        <title>Early steps in the European eel (Anguilla anguilla)-Vibrio vulnificus interaction in the gills: Role of the RtxA13 toxin.</title>
        <authorList>
            <person name="Callol A."/>
            <person name="Pajuelo D."/>
            <person name="Ebbesson L."/>
            <person name="Teles M."/>
            <person name="MacKenzie S."/>
            <person name="Amaro C."/>
        </authorList>
    </citation>
    <scope>NUCLEOTIDE SEQUENCE</scope>
</reference>
<name>A0A0E9TSW4_ANGAN</name>
<accession>A0A0E9TSW4</accession>
<reference evidence="1" key="1">
    <citation type="submission" date="2014-11" db="EMBL/GenBank/DDBJ databases">
        <authorList>
            <person name="Amaro Gonzalez C."/>
        </authorList>
    </citation>
    <scope>NUCLEOTIDE SEQUENCE</scope>
</reference>
<sequence length="21" mass="2442">MTGSLGNRHSYLTELFDYSIH</sequence>